<dbReference type="InterPro" id="IPR038550">
    <property type="entry name" value="GPCR_3_9-Cys_sf"/>
</dbReference>
<dbReference type="InterPro" id="IPR004073">
    <property type="entry name" value="GPCR_3_vmron_rcpt_2"/>
</dbReference>
<gene>
    <name evidence="14" type="primary">LOC110070453</name>
</gene>
<dbReference type="SUPFAM" id="SSF53822">
    <property type="entry name" value="Periplasmic binding protein-like I"/>
    <property type="match status" value="1"/>
</dbReference>
<dbReference type="CDD" id="cd15283">
    <property type="entry name" value="7tmC_V2R_pheromone"/>
    <property type="match status" value="1"/>
</dbReference>
<evidence type="ECO:0000256" key="6">
    <source>
        <dbReference type="ARBA" id="ARBA00023040"/>
    </source>
</evidence>
<feature type="transmembrane region" description="Helical" evidence="11">
    <location>
        <begin position="696"/>
        <end position="720"/>
    </location>
</feature>
<dbReference type="Pfam" id="PF00003">
    <property type="entry name" value="7tm_3"/>
    <property type="match status" value="1"/>
</dbReference>
<protein>
    <submittedName>
        <fullName evidence="14">Vomeronasal type-2 receptor 26-like</fullName>
    </submittedName>
</protein>
<feature type="transmembrane region" description="Helical" evidence="11">
    <location>
        <begin position="808"/>
        <end position="830"/>
    </location>
</feature>
<name>A0A6J0SG67_9SAUR</name>
<evidence type="ECO:0000256" key="9">
    <source>
        <dbReference type="ARBA" id="ARBA00023180"/>
    </source>
</evidence>
<evidence type="ECO:0000256" key="4">
    <source>
        <dbReference type="ARBA" id="ARBA00022729"/>
    </source>
</evidence>
<keyword evidence="6" id="KW-0297">G-protein coupled receptor</keyword>
<dbReference type="InterPro" id="IPR011500">
    <property type="entry name" value="GPCR_3_9-Cys_dom"/>
</dbReference>
<feature type="transmembrane region" description="Helical" evidence="11">
    <location>
        <begin position="658"/>
        <end position="684"/>
    </location>
</feature>
<dbReference type="Proteomes" id="UP001652642">
    <property type="component" value="Chromosome 6"/>
</dbReference>
<dbReference type="KEGG" id="pvt:110070453"/>
<evidence type="ECO:0000256" key="2">
    <source>
        <dbReference type="ARBA" id="ARBA00022475"/>
    </source>
</evidence>
<dbReference type="OrthoDB" id="5984008at2759"/>
<dbReference type="PRINTS" id="PR01535">
    <property type="entry name" value="VOMERONASL2R"/>
</dbReference>
<keyword evidence="2" id="KW-1003">Cell membrane</keyword>
<keyword evidence="4" id="KW-0732">Signal</keyword>
<dbReference type="InterPro" id="IPR000337">
    <property type="entry name" value="GPCR_3"/>
</dbReference>
<dbReference type="GO" id="GO:0004930">
    <property type="term" value="F:G protein-coupled receptor activity"/>
    <property type="evidence" value="ECO:0007669"/>
    <property type="project" value="UniProtKB-KW"/>
</dbReference>
<dbReference type="PROSITE" id="PS00981">
    <property type="entry name" value="G_PROTEIN_RECEP_F3_3"/>
    <property type="match status" value="1"/>
</dbReference>
<keyword evidence="13" id="KW-1185">Reference proteome</keyword>
<evidence type="ECO:0000256" key="10">
    <source>
        <dbReference type="ARBA" id="ARBA00023224"/>
    </source>
</evidence>
<dbReference type="PANTHER" id="PTHR24061">
    <property type="entry name" value="CALCIUM-SENSING RECEPTOR-RELATED"/>
    <property type="match status" value="1"/>
</dbReference>
<evidence type="ECO:0000256" key="7">
    <source>
        <dbReference type="ARBA" id="ARBA00023136"/>
    </source>
</evidence>
<keyword evidence="10" id="KW-0807">Transducer</keyword>
<feature type="transmembrane region" description="Helical" evidence="11">
    <location>
        <begin position="588"/>
        <end position="613"/>
    </location>
</feature>
<comment type="subcellular location">
    <subcellularLocation>
        <location evidence="1">Cell membrane</location>
        <topology evidence="1">Multi-pass membrane protein</topology>
    </subcellularLocation>
</comment>
<dbReference type="PANTHER" id="PTHR24061:SF599">
    <property type="entry name" value="G-PROTEIN COUPLED RECEPTORS FAMILY 3 PROFILE DOMAIN-CONTAINING PROTEIN"/>
    <property type="match status" value="1"/>
</dbReference>
<reference evidence="14" key="1">
    <citation type="submission" date="2025-08" db="UniProtKB">
        <authorList>
            <consortium name="RefSeq"/>
        </authorList>
    </citation>
    <scope>IDENTIFICATION</scope>
</reference>
<dbReference type="InterPro" id="IPR017978">
    <property type="entry name" value="GPCR_3_C"/>
</dbReference>
<evidence type="ECO:0000256" key="11">
    <source>
        <dbReference type="SAM" id="Phobius"/>
    </source>
</evidence>
<dbReference type="InParanoid" id="A0A6J0SG67"/>
<keyword evidence="3 11" id="KW-0812">Transmembrane</keyword>
<evidence type="ECO:0000313" key="13">
    <source>
        <dbReference type="Proteomes" id="UP001652642"/>
    </source>
</evidence>
<evidence type="ECO:0000256" key="8">
    <source>
        <dbReference type="ARBA" id="ARBA00023170"/>
    </source>
</evidence>
<evidence type="ECO:0000313" key="14">
    <source>
        <dbReference type="RefSeq" id="XP_020633798.2"/>
    </source>
</evidence>
<dbReference type="Pfam" id="PF07562">
    <property type="entry name" value="NCD3G"/>
    <property type="match status" value="1"/>
</dbReference>
<keyword evidence="5 11" id="KW-1133">Transmembrane helix</keyword>
<organism evidence="13 14">
    <name type="scientific">Pogona vitticeps</name>
    <name type="common">central bearded dragon</name>
    <dbReference type="NCBI Taxonomy" id="103695"/>
    <lineage>
        <taxon>Eukaryota</taxon>
        <taxon>Metazoa</taxon>
        <taxon>Chordata</taxon>
        <taxon>Craniata</taxon>
        <taxon>Vertebrata</taxon>
        <taxon>Euteleostomi</taxon>
        <taxon>Lepidosauria</taxon>
        <taxon>Squamata</taxon>
        <taxon>Bifurcata</taxon>
        <taxon>Unidentata</taxon>
        <taxon>Episquamata</taxon>
        <taxon>Toxicofera</taxon>
        <taxon>Iguania</taxon>
        <taxon>Acrodonta</taxon>
        <taxon>Agamidae</taxon>
        <taxon>Amphibolurinae</taxon>
        <taxon>Pogona</taxon>
    </lineage>
</organism>
<dbReference type="PRINTS" id="PR00248">
    <property type="entry name" value="GPCRMGR"/>
</dbReference>
<keyword evidence="7 11" id="KW-0472">Membrane</keyword>
<sequence length="853" mass="96311">MWGPVNVLAGGLIPMRAMVIAAVVSLLLPQAVCNLLVTKCSISNPLPILHKRYQSGDISIGAIMSQIYQFSAMITFTERPTIDHLEDLVHFLPTWTYHAALRILSIKGRFFPNYNCDPRNNLIAVIGGPNSEVSTFMATILRSFKLPQFIYGSAPSVKENPQVNFYHQVFPNVDDQYKGILQLLLHFRWTWIGVVKMNDDNGERFNNEILPKFAQVGICFAFIEKAPLLSYSNNIADMIAEGSRSYNAIMSSTATVVILHGQIHTMMLLRMLPYLSNDENNSMKTDGKVWIMTLEMDFTSLPFERSSDMNFIHGSLSFFVHYEPVPRFQNFLRTRNPILEKDDGFIQIFWEQAFQCSFSTSGRNSPSWPVCSGKEKLESLPTSVFETKMTSQSYSIYNAIYALAHALQEMHSSQSKHQRKLDESRLKLLMKQPWQLNHFLRSISFNNGAGAKISFNQHGELEAGFDIINWVTFPNQSFLKVKVGGTDPMAYQEETFTICEEVIIWPSRFNQVQPLSLCNGNCPAGYRKIEKERKPFCCYDCFPCPEGEITNQNDMDNCFHCQEGQYPNKERNDCLLKDVSFLSFEEPLGISLASSAFLLFLITASVLGIFTKYKDTPIVKANNRNLSYTLLVSLMLSFLCVLLFIGQPGKVACLLQQTAFGLVFSVAVGCVLAKTIMVVCAFLATKPGSRMRKWMGWKMVTSIVLFCSLIQASLCAVWLATSPPFPDLDMNSMADQIIVKCNDGSTIMFYSVLGFLGFLSMSSFLVAFLARKLPDSFNEAKLITFSMLVFCSVWFSFVPTYLSTKGKYMVAVEIFSILASSAGLLVLIFFPKCYIILARSDLNNKEQLIRRNL</sequence>
<accession>A0A6J0SG67</accession>
<feature type="transmembrane region" description="Helical" evidence="11">
    <location>
        <begin position="782"/>
        <end position="802"/>
    </location>
</feature>
<keyword evidence="8" id="KW-0675">Receptor</keyword>
<feature type="domain" description="G-protein coupled receptors family 3 profile" evidence="12">
    <location>
        <begin position="588"/>
        <end position="852"/>
    </location>
</feature>
<dbReference type="Gene3D" id="2.10.50.30">
    <property type="entry name" value="GPCR, family 3, nine cysteines domain"/>
    <property type="match status" value="1"/>
</dbReference>
<dbReference type="RefSeq" id="XP_020633798.2">
    <property type="nucleotide sequence ID" value="XM_020778139.2"/>
</dbReference>
<dbReference type="GeneID" id="110070453"/>
<dbReference type="GO" id="GO:0005886">
    <property type="term" value="C:plasma membrane"/>
    <property type="evidence" value="ECO:0007669"/>
    <property type="project" value="UniProtKB-SubCell"/>
</dbReference>
<evidence type="ECO:0000256" key="5">
    <source>
        <dbReference type="ARBA" id="ARBA00022989"/>
    </source>
</evidence>
<evidence type="ECO:0000256" key="3">
    <source>
        <dbReference type="ARBA" id="ARBA00022692"/>
    </source>
</evidence>
<dbReference type="AlphaFoldDB" id="A0A6J0SG67"/>
<dbReference type="InterPro" id="IPR017979">
    <property type="entry name" value="GPCR_3_CS"/>
</dbReference>
<dbReference type="Gene3D" id="3.40.50.2300">
    <property type="match status" value="2"/>
</dbReference>
<dbReference type="InterPro" id="IPR000068">
    <property type="entry name" value="GPCR_3_Ca_sens_rcpt-rel"/>
</dbReference>
<dbReference type="InterPro" id="IPR001828">
    <property type="entry name" value="ANF_lig-bd_rcpt"/>
</dbReference>
<evidence type="ECO:0000259" key="12">
    <source>
        <dbReference type="PROSITE" id="PS50259"/>
    </source>
</evidence>
<evidence type="ECO:0000256" key="1">
    <source>
        <dbReference type="ARBA" id="ARBA00004651"/>
    </source>
</evidence>
<keyword evidence="9" id="KW-0325">Glycoprotein</keyword>
<dbReference type="PROSITE" id="PS50259">
    <property type="entry name" value="G_PROTEIN_RECEP_F3_4"/>
    <property type="match status" value="1"/>
</dbReference>
<feature type="transmembrane region" description="Helical" evidence="11">
    <location>
        <begin position="747"/>
        <end position="770"/>
    </location>
</feature>
<feature type="transmembrane region" description="Helical" evidence="11">
    <location>
        <begin position="625"/>
        <end position="646"/>
    </location>
</feature>
<proteinExistence type="predicted"/>
<dbReference type="InterPro" id="IPR028082">
    <property type="entry name" value="Peripla_BP_I"/>
</dbReference>
<dbReference type="Pfam" id="PF01094">
    <property type="entry name" value="ANF_receptor"/>
    <property type="match status" value="1"/>
</dbReference>